<accession>A0A2P2QN23</accession>
<proteinExistence type="predicted"/>
<evidence type="ECO:0000313" key="1">
    <source>
        <dbReference type="EMBL" id="MBX68378.1"/>
    </source>
</evidence>
<protein>
    <submittedName>
        <fullName evidence="1">Uncharacterized protein</fullName>
    </submittedName>
</protein>
<name>A0A2P2QN23_RHIMU</name>
<dbReference type="AlphaFoldDB" id="A0A2P2QN23"/>
<dbReference type="EMBL" id="GGEC01087894">
    <property type="protein sequence ID" value="MBX68378.1"/>
    <property type="molecule type" value="Transcribed_RNA"/>
</dbReference>
<sequence length="20" mass="2381">MNRRICFYVKTHDASDIIPT</sequence>
<organism evidence="1">
    <name type="scientific">Rhizophora mucronata</name>
    <name type="common">Asiatic mangrove</name>
    <dbReference type="NCBI Taxonomy" id="61149"/>
    <lineage>
        <taxon>Eukaryota</taxon>
        <taxon>Viridiplantae</taxon>
        <taxon>Streptophyta</taxon>
        <taxon>Embryophyta</taxon>
        <taxon>Tracheophyta</taxon>
        <taxon>Spermatophyta</taxon>
        <taxon>Magnoliopsida</taxon>
        <taxon>eudicotyledons</taxon>
        <taxon>Gunneridae</taxon>
        <taxon>Pentapetalae</taxon>
        <taxon>rosids</taxon>
        <taxon>fabids</taxon>
        <taxon>Malpighiales</taxon>
        <taxon>Rhizophoraceae</taxon>
        <taxon>Rhizophora</taxon>
    </lineage>
</organism>
<reference evidence="1" key="1">
    <citation type="submission" date="2018-02" db="EMBL/GenBank/DDBJ databases">
        <title>Rhizophora mucronata_Transcriptome.</title>
        <authorList>
            <person name="Meera S.P."/>
            <person name="Sreeshan A."/>
            <person name="Augustine A."/>
        </authorList>
    </citation>
    <scope>NUCLEOTIDE SEQUENCE</scope>
    <source>
        <tissue evidence="1">Leaf</tissue>
    </source>
</reference>